<evidence type="ECO:0000256" key="1">
    <source>
        <dbReference type="ARBA" id="ARBA00023157"/>
    </source>
</evidence>
<keyword evidence="1" id="KW-1015">Disulfide bond</keyword>
<dbReference type="Pfam" id="PF00089">
    <property type="entry name" value="Trypsin"/>
    <property type="match status" value="1"/>
</dbReference>
<name>A0A8X6TXC0_NEPPI</name>
<dbReference type="InterPro" id="IPR009003">
    <property type="entry name" value="Peptidase_S1_PA"/>
</dbReference>
<evidence type="ECO:0000313" key="4">
    <source>
        <dbReference type="EMBL" id="GFT66931.1"/>
    </source>
</evidence>
<comment type="caution">
    <text evidence="4">The sequence shown here is derived from an EMBL/GenBank/DDBJ whole genome shotgun (WGS) entry which is preliminary data.</text>
</comment>
<dbReference type="PANTHER" id="PTHR24256">
    <property type="entry name" value="TRYPTASE-RELATED"/>
    <property type="match status" value="1"/>
</dbReference>
<dbReference type="Proteomes" id="UP000887013">
    <property type="component" value="Unassembled WGS sequence"/>
</dbReference>
<gene>
    <name evidence="4" type="ORF">NPIL_556011</name>
</gene>
<reference evidence="4" key="1">
    <citation type="submission" date="2020-08" db="EMBL/GenBank/DDBJ databases">
        <title>Multicomponent nature underlies the extraordinary mechanical properties of spider dragline silk.</title>
        <authorList>
            <person name="Kono N."/>
            <person name="Nakamura H."/>
            <person name="Mori M."/>
            <person name="Yoshida Y."/>
            <person name="Ohtoshi R."/>
            <person name="Malay A.D."/>
            <person name="Moran D.A.P."/>
            <person name="Tomita M."/>
            <person name="Numata K."/>
            <person name="Arakawa K."/>
        </authorList>
    </citation>
    <scope>NUCLEOTIDE SEQUENCE</scope>
</reference>
<feature type="domain" description="Peptidase S1" evidence="3">
    <location>
        <begin position="66"/>
        <end position="159"/>
    </location>
</feature>
<dbReference type="Gene3D" id="2.40.10.10">
    <property type="entry name" value="Trypsin-like serine proteases"/>
    <property type="match status" value="1"/>
</dbReference>
<dbReference type="InterPro" id="IPR051487">
    <property type="entry name" value="Ser/Thr_Proteases_Immune/Dev"/>
</dbReference>
<protein>
    <recommendedName>
        <fullName evidence="3">Peptidase S1 domain-containing protein</fullName>
    </recommendedName>
</protein>
<dbReference type="AlphaFoldDB" id="A0A8X6TXC0"/>
<proteinExistence type="inferred from homology"/>
<dbReference type="SUPFAM" id="SSF50494">
    <property type="entry name" value="Trypsin-like serine proteases"/>
    <property type="match status" value="1"/>
</dbReference>
<dbReference type="GO" id="GO:0004252">
    <property type="term" value="F:serine-type endopeptidase activity"/>
    <property type="evidence" value="ECO:0007669"/>
    <property type="project" value="InterPro"/>
</dbReference>
<evidence type="ECO:0000259" key="3">
    <source>
        <dbReference type="Pfam" id="PF00089"/>
    </source>
</evidence>
<accession>A0A8X6TXC0</accession>
<dbReference type="InterPro" id="IPR001254">
    <property type="entry name" value="Trypsin_dom"/>
</dbReference>
<comment type="similarity">
    <text evidence="2">Belongs to the peptidase S1 family. CLIP subfamily.</text>
</comment>
<keyword evidence="5" id="KW-1185">Reference proteome</keyword>
<dbReference type="InterPro" id="IPR043504">
    <property type="entry name" value="Peptidase_S1_PA_chymotrypsin"/>
</dbReference>
<dbReference type="OrthoDB" id="7488307at2759"/>
<evidence type="ECO:0000256" key="2">
    <source>
        <dbReference type="ARBA" id="ARBA00024195"/>
    </source>
</evidence>
<sequence length="161" mass="18659">MKDFTCFQFIKWIFKLVIVSGPRVNCHATFFKIYFRFRYYIHNPNRIKCGRRLPILEGSIGPSRIINGKEVRPAYKFPWIVKISSPRLCSGSLISEKFVLTSAFCITKQALPNINISNKTESSSRALGRYKTHSVEFRHPAMPDYQRFISKLHDIALVGIE</sequence>
<organism evidence="4 5">
    <name type="scientific">Nephila pilipes</name>
    <name type="common">Giant wood spider</name>
    <name type="synonym">Nephila maculata</name>
    <dbReference type="NCBI Taxonomy" id="299642"/>
    <lineage>
        <taxon>Eukaryota</taxon>
        <taxon>Metazoa</taxon>
        <taxon>Ecdysozoa</taxon>
        <taxon>Arthropoda</taxon>
        <taxon>Chelicerata</taxon>
        <taxon>Arachnida</taxon>
        <taxon>Araneae</taxon>
        <taxon>Araneomorphae</taxon>
        <taxon>Entelegynae</taxon>
        <taxon>Araneoidea</taxon>
        <taxon>Nephilidae</taxon>
        <taxon>Nephila</taxon>
    </lineage>
</organism>
<dbReference type="EMBL" id="BMAW01020224">
    <property type="protein sequence ID" value="GFT66931.1"/>
    <property type="molecule type" value="Genomic_DNA"/>
</dbReference>
<evidence type="ECO:0000313" key="5">
    <source>
        <dbReference type="Proteomes" id="UP000887013"/>
    </source>
</evidence>
<dbReference type="GO" id="GO:0006508">
    <property type="term" value="P:proteolysis"/>
    <property type="evidence" value="ECO:0007669"/>
    <property type="project" value="InterPro"/>
</dbReference>